<evidence type="ECO:0000313" key="3">
    <source>
        <dbReference type="Proteomes" id="UP001489333"/>
    </source>
</evidence>
<name>A0ABU9UWS6_9GAMM</name>
<evidence type="ECO:0000256" key="1">
    <source>
        <dbReference type="SAM" id="SignalP"/>
    </source>
</evidence>
<keyword evidence="1" id="KW-0732">Signal</keyword>
<accession>A0ABU9UWS6</accession>
<evidence type="ECO:0000313" key="2">
    <source>
        <dbReference type="EMBL" id="MEM6250507.1"/>
    </source>
</evidence>
<keyword evidence="3" id="KW-1185">Reference proteome</keyword>
<comment type="caution">
    <text evidence="2">The sequence shown here is derived from an EMBL/GenBank/DDBJ whole genome shotgun (WGS) entry which is preliminary data.</text>
</comment>
<feature type="signal peptide" evidence="1">
    <location>
        <begin position="1"/>
        <end position="19"/>
    </location>
</feature>
<dbReference type="EMBL" id="JBCHKU010000030">
    <property type="protein sequence ID" value="MEM6250507.1"/>
    <property type="molecule type" value="Genomic_DNA"/>
</dbReference>
<evidence type="ECO:0008006" key="4">
    <source>
        <dbReference type="Google" id="ProtNLM"/>
    </source>
</evidence>
<proteinExistence type="predicted"/>
<protein>
    <recommendedName>
        <fullName evidence="4">Pilus assembly protein</fullName>
    </recommendedName>
</protein>
<dbReference type="Proteomes" id="UP001489333">
    <property type="component" value="Unassembled WGS sequence"/>
</dbReference>
<reference evidence="2 3" key="1">
    <citation type="submission" date="2024-04" db="EMBL/GenBank/DDBJ databases">
        <title>Novel Shewanella species isolated from Baltic Sea sediments.</title>
        <authorList>
            <person name="Martin-Rodriguez A.J."/>
            <person name="Fernandez-Juarez V."/>
            <person name="Valeriano V.D."/>
            <person name="Mihindukulasooriya I."/>
            <person name="Ceresnova L."/>
            <person name="Joffre E."/>
            <person name="Jensie-Markopoulos S."/>
            <person name="Moore E.R.B."/>
            <person name="Sjoling A."/>
        </authorList>
    </citation>
    <scope>NUCLEOTIDE SEQUENCE [LARGE SCALE GENOMIC DNA]</scope>
    <source>
        <strain evidence="2 3">VAX-SP0-0CM-1</strain>
    </source>
</reference>
<organism evidence="2 3">
    <name type="scientific">Shewanella vaxholmensis</name>
    <dbReference type="NCBI Taxonomy" id="3063535"/>
    <lineage>
        <taxon>Bacteria</taxon>
        <taxon>Pseudomonadati</taxon>
        <taxon>Pseudomonadota</taxon>
        <taxon>Gammaproteobacteria</taxon>
        <taxon>Alteromonadales</taxon>
        <taxon>Shewanellaceae</taxon>
        <taxon>Shewanella</taxon>
    </lineage>
</organism>
<dbReference type="Gene3D" id="2.60.40.10">
    <property type="entry name" value="Immunoglobulins"/>
    <property type="match status" value="1"/>
</dbReference>
<dbReference type="InterPro" id="IPR013783">
    <property type="entry name" value="Ig-like_fold"/>
</dbReference>
<sequence length="234" mass="26064">MKKRLGLFIILAFSQGAQALTIDKMVLVGDKAGNGIFTLTNDLQYTSFITGEITKYDVDGEIINKTQYTKDNLSDWEITLSNSKIILESGRTKQVGVRSLCGQSCDFAQDHVYQINFVPTPYAEDGGEAPIVAVNIGYAPLYIIPAAQPDMKFTIKNLGDKIYVENTGNTFFRLGIDQCSVAVTENCRAAFTVLAGRKKYYKLPKNTQSDELKVIIVNHDETFVRRQVIKLEGE</sequence>
<dbReference type="RefSeq" id="WP_311891426.1">
    <property type="nucleotide sequence ID" value="NZ_JBCHKU010000030.1"/>
</dbReference>
<feature type="chain" id="PRO_5047496830" description="Pilus assembly protein" evidence="1">
    <location>
        <begin position="20"/>
        <end position="234"/>
    </location>
</feature>
<gene>
    <name evidence="2" type="ORF">AAGS29_18050</name>
</gene>